<keyword evidence="2" id="KW-0285">Flavoprotein</keyword>
<accession>A0ABW3KHL8</accession>
<comment type="cofactor">
    <cofactor evidence="1">
        <name>FAD</name>
        <dbReference type="ChEBI" id="CHEBI:57692"/>
    </cofactor>
</comment>
<evidence type="ECO:0000259" key="6">
    <source>
        <dbReference type="Pfam" id="PF14759"/>
    </source>
</evidence>
<dbReference type="Gene3D" id="3.50.50.60">
    <property type="entry name" value="FAD/NAD(P)-binding domain"/>
    <property type="match status" value="2"/>
</dbReference>
<dbReference type="InterPro" id="IPR036188">
    <property type="entry name" value="FAD/NAD-bd_sf"/>
</dbReference>
<evidence type="ECO:0000259" key="5">
    <source>
        <dbReference type="Pfam" id="PF07992"/>
    </source>
</evidence>
<dbReference type="InterPro" id="IPR028202">
    <property type="entry name" value="Reductase_C"/>
</dbReference>
<keyword evidence="8" id="KW-1185">Reference proteome</keyword>
<dbReference type="PANTHER" id="PTHR43557:SF2">
    <property type="entry name" value="RIESKE DOMAIN-CONTAINING PROTEIN-RELATED"/>
    <property type="match status" value="1"/>
</dbReference>
<evidence type="ECO:0000313" key="8">
    <source>
        <dbReference type="Proteomes" id="UP001597048"/>
    </source>
</evidence>
<dbReference type="PANTHER" id="PTHR43557">
    <property type="entry name" value="APOPTOSIS-INDUCING FACTOR 1"/>
    <property type="match status" value="1"/>
</dbReference>
<evidence type="ECO:0000256" key="3">
    <source>
        <dbReference type="ARBA" id="ARBA00022827"/>
    </source>
</evidence>
<dbReference type="Pfam" id="PF14759">
    <property type="entry name" value="Reductase_C"/>
    <property type="match status" value="1"/>
</dbReference>
<sequence length="410" mass="44731">MNIKPGFVIIGGGHAAGRAIEAMREAGYTGLITLIGAEHELPYERPALSKELLINEKSNEVTFINDSNWYAEKNVELVLGTTADGLDQNNKMITCTDGRTFTYEKLLITTGARVRRLNIPGTEHPSIHYLRTLNDAKLLSSQLTKGKKLVVIGGGFIGLEVAASASLRGVTVSIVESGERLMGRAVPPLISQYIASRHQSEGAHLYFNSTPLKIDRDENGFSLVVLDDGSIIEADLVVIGIGVEPETSLAINSGLAVDNGILTDSFCNTSDSAIYAAGDCTNHFNSLLDKRIRLESWQNAQNQAIVAAHNMCGKKEIHSEIPWFWSDQYDINLQIAGLPGVWNTPILRGEIESGSFILFNLEDGIITAVAGVNAGRDMSFARRLIYSKNRLTETMLTDLSLSLRQLAKEK</sequence>
<dbReference type="InterPro" id="IPR023753">
    <property type="entry name" value="FAD/NAD-binding_dom"/>
</dbReference>
<dbReference type="InterPro" id="IPR050446">
    <property type="entry name" value="FAD-oxidoreductase/Apoptosis"/>
</dbReference>
<evidence type="ECO:0000313" key="7">
    <source>
        <dbReference type="EMBL" id="MFD1008488.1"/>
    </source>
</evidence>
<name>A0ABW3KHL8_9GAMM</name>
<dbReference type="SUPFAM" id="SSF55424">
    <property type="entry name" value="FAD/NAD-linked reductases, dimerisation (C-terminal) domain"/>
    <property type="match status" value="1"/>
</dbReference>
<dbReference type="PRINTS" id="PR00368">
    <property type="entry name" value="FADPNR"/>
</dbReference>
<dbReference type="RefSeq" id="WP_379558469.1">
    <property type="nucleotide sequence ID" value="NZ_JBHTJS010000036.1"/>
</dbReference>
<proteinExistence type="predicted"/>
<dbReference type="EMBL" id="JBHTJS010000036">
    <property type="protein sequence ID" value="MFD1008488.1"/>
    <property type="molecule type" value="Genomic_DNA"/>
</dbReference>
<keyword evidence="4" id="KW-0560">Oxidoreductase</keyword>
<dbReference type="PRINTS" id="PR00411">
    <property type="entry name" value="PNDRDTASEI"/>
</dbReference>
<comment type="caution">
    <text evidence="7">The sequence shown here is derived from an EMBL/GenBank/DDBJ whole genome shotgun (WGS) entry which is preliminary data.</text>
</comment>
<gene>
    <name evidence="7" type="ORF">ACFQ1C_10020</name>
</gene>
<dbReference type="Pfam" id="PF07992">
    <property type="entry name" value="Pyr_redox_2"/>
    <property type="match status" value="1"/>
</dbReference>
<keyword evidence="3" id="KW-0274">FAD</keyword>
<evidence type="ECO:0000256" key="2">
    <source>
        <dbReference type="ARBA" id="ARBA00022630"/>
    </source>
</evidence>
<dbReference type="SUPFAM" id="SSF51905">
    <property type="entry name" value="FAD/NAD(P)-binding domain"/>
    <property type="match status" value="2"/>
</dbReference>
<organism evidence="7 8">
    <name type="scientific">Oceanisphaera ostreae</name>
    <dbReference type="NCBI Taxonomy" id="914151"/>
    <lineage>
        <taxon>Bacteria</taxon>
        <taxon>Pseudomonadati</taxon>
        <taxon>Pseudomonadota</taxon>
        <taxon>Gammaproteobacteria</taxon>
        <taxon>Aeromonadales</taxon>
        <taxon>Aeromonadaceae</taxon>
        <taxon>Oceanisphaera</taxon>
    </lineage>
</organism>
<dbReference type="Gene3D" id="3.30.390.30">
    <property type="match status" value="1"/>
</dbReference>
<reference evidence="8" key="1">
    <citation type="journal article" date="2019" name="Int. J. Syst. Evol. Microbiol.">
        <title>The Global Catalogue of Microorganisms (GCM) 10K type strain sequencing project: providing services to taxonomists for standard genome sequencing and annotation.</title>
        <authorList>
            <consortium name="The Broad Institute Genomics Platform"/>
            <consortium name="The Broad Institute Genome Sequencing Center for Infectious Disease"/>
            <person name="Wu L."/>
            <person name="Ma J."/>
        </authorList>
    </citation>
    <scope>NUCLEOTIDE SEQUENCE [LARGE SCALE GENOMIC DNA]</scope>
    <source>
        <strain evidence="8">CCUG 60525</strain>
    </source>
</reference>
<protein>
    <submittedName>
        <fullName evidence="7">NAD(P)/FAD-dependent oxidoreductase</fullName>
    </submittedName>
</protein>
<feature type="domain" description="Reductase C-terminal" evidence="6">
    <location>
        <begin position="323"/>
        <end position="407"/>
    </location>
</feature>
<dbReference type="InterPro" id="IPR016156">
    <property type="entry name" value="FAD/NAD-linked_Rdtase_dimer_sf"/>
</dbReference>
<feature type="domain" description="FAD/NAD(P)-binding" evidence="5">
    <location>
        <begin position="8"/>
        <end position="304"/>
    </location>
</feature>
<dbReference type="Proteomes" id="UP001597048">
    <property type="component" value="Unassembled WGS sequence"/>
</dbReference>
<evidence type="ECO:0000256" key="1">
    <source>
        <dbReference type="ARBA" id="ARBA00001974"/>
    </source>
</evidence>
<evidence type="ECO:0000256" key="4">
    <source>
        <dbReference type="ARBA" id="ARBA00023002"/>
    </source>
</evidence>